<feature type="region of interest" description="Disordered" evidence="1">
    <location>
        <begin position="29"/>
        <end position="64"/>
    </location>
</feature>
<sequence>MGTTEDRRRMGRIQVGPIVDVEEIEIGGDGDTDKVAARNARAVRTSDDYQRRRRRRRRPSTETKLLGNLCTDMWTCRATTRRAATGGDGAENRQGRRGRDNDLISISEHL</sequence>
<keyword evidence="3" id="KW-1185">Reference proteome</keyword>
<feature type="region of interest" description="Disordered" evidence="1">
    <location>
        <begin position="80"/>
        <end position="110"/>
    </location>
</feature>
<proteinExistence type="predicted"/>
<evidence type="ECO:0000313" key="3">
    <source>
        <dbReference type="Proteomes" id="UP001303046"/>
    </source>
</evidence>
<evidence type="ECO:0000256" key="1">
    <source>
        <dbReference type="SAM" id="MobiDB-lite"/>
    </source>
</evidence>
<evidence type="ECO:0000313" key="2">
    <source>
        <dbReference type="EMBL" id="KAK6730904.1"/>
    </source>
</evidence>
<dbReference type="Proteomes" id="UP001303046">
    <property type="component" value="Unassembled WGS sequence"/>
</dbReference>
<reference evidence="2 3" key="1">
    <citation type="submission" date="2023-08" db="EMBL/GenBank/DDBJ databases">
        <title>A Necator americanus chromosomal reference genome.</title>
        <authorList>
            <person name="Ilik V."/>
            <person name="Petrzelkova K.J."/>
            <person name="Pardy F."/>
            <person name="Fuh T."/>
            <person name="Niatou-Singa F.S."/>
            <person name="Gouil Q."/>
            <person name="Baker L."/>
            <person name="Ritchie M.E."/>
            <person name="Jex A.R."/>
            <person name="Gazzola D."/>
            <person name="Li H."/>
            <person name="Toshio Fujiwara R."/>
            <person name="Zhan B."/>
            <person name="Aroian R.V."/>
            <person name="Pafco B."/>
            <person name="Schwarz E.M."/>
        </authorList>
    </citation>
    <scope>NUCLEOTIDE SEQUENCE [LARGE SCALE GENOMIC DNA]</scope>
    <source>
        <strain evidence="2 3">Aroian</strain>
        <tissue evidence="2">Whole animal</tissue>
    </source>
</reference>
<feature type="compositionally biased region" description="Basic and acidic residues" evidence="1">
    <location>
        <begin position="90"/>
        <end position="110"/>
    </location>
</feature>
<dbReference type="EMBL" id="JAVFWL010000001">
    <property type="protein sequence ID" value="KAK6730904.1"/>
    <property type="molecule type" value="Genomic_DNA"/>
</dbReference>
<name>A0ABR1C007_NECAM</name>
<gene>
    <name evidence="2" type="primary">Necator_chrI.g3529</name>
    <name evidence="2" type="ORF">RB195_007400</name>
</gene>
<protein>
    <submittedName>
        <fullName evidence="2">Uncharacterized protein</fullName>
    </submittedName>
</protein>
<accession>A0ABR1C007</accession>
<comment type="caution">
    <text evidence="2">The sequence shown here is derived from an EMBL/GenBank/DDBJ whole genome shotgun (WGS) entry which is preliminary data.</text>
</comment>
<organism evidence="2 3">
    <name type="scientific">Necator americanus</name>
    <name type="common">Human hookworm</name>
    <dbReference type="NCBI Taxonomy" id="51031"/>
    <lineage>
        <taxon>Eukaryota</taxon>
        <taxon>Metazoa</taxon>
        <taxon>Ecdysozoa</taxon>
        <taxon>Nematoda</taxon>
        <taxon>Chromadorea</taxon>
        <taxon>Rhabditida</taxon>
        <taxon>Rhabditina</taxon>
        <taxon>Rhabditomorpha</taxon>
        <taxon>Strongyloidea</taxon>
        <taxon>Ancylostomatidae</taxon>
        <taxon>Bunostominae</taxon>
        <taxon>Necator</taxon>
    </lineage>
</organism>